<dbReference type="RefSeq" id="WP_238216470.1">
    <property type="nucleotide sequence ID" value="NZ_BPUS01000021.1"/>
</dbReference>
<reference evidence="1" key="1">
    <citation type="submission" date="2022-09" db="EMBL/GenBank/DDBJ databases">
        <title>Isolation and characterization of 3-chlorobenzoate degrading bacteria from soils in Shizuoka.</title>
        <authorList>
            <person name="Ifat A."/>
            <person name="Ogawa N."/>
            <person name="Kimbara K."/>
            <person name="Moriuchi R."/>
            <person name="Dohra H."/>
            <person name="Shintani M."/>
        </authorList>
    </citation>
    <scope>NUCLEOTIDE SEQUENCE</scope>
    <source>
        <strain evidence="1">19CS4-2</strain>
    </source>
</reference>
<proteinExistence type="predicted"/>
<protein>
    <submittedName>
        <fullName evidence="1">Uncharacterized protein</fullName>
    </submittedName>
</protein>
<comment type="caution">
    <text evidence="1">The sequence shown here is derived from an EMBL/GenBank/DDBJ whole genome shotgun (WGS) entry which is preliminary data.</text>
</comment>
<name>A0AA37MIZ0_9BURK</name>
<evidence type="ECO:0000313" key="1">
    <source>
        <dbReference type="EMBL" id="GJH29265.1"/>
    </source>
</evidence>
<evidence type="ECO:0000313" key="2">
    <source>
        <dbReference type="Proteomes" id="UP001055111"/>
    </source>
</evidence>
<dbReference type="EMBL" id="BPUS01000021">
    <property type="protein sequence ID" value="GJH29265.1"/>
    <property type="molecule type" value="Genomic_DNA"/>
</dbReference>
<gene>
    <name evidence="1" type="ORF">CBA19CS42_32135</name>
</gene>
<dbReference type="Proteomes" id="UP001055111">
    <property type="component" value="Unassembled WGS sequence"/>
</dbReference>
<dbReference type="AlphaFoldDB" id="A0AA37MIZ0"/>
<sequence>MEQTNSKNEEAAAIERVASAAREVQAASVALEERFNAPDETALPTLPLARLTAAIDELQAARDDLDQLLARRSVH</sequence>
<accession>A0AA37MIZ0</accession>
<organism evidence="1 2">
    <name type="scientific">Caballeronia novacaledonica</name>
    <dbReference type="NCBI Taxonomy" id="1544861"/>
    <lineage>
        <taxon>Bacteria</taxon>
        <taxon>Pseudomonadati</taxon>
        <taxon>Pseudomonadota</taxon>
        <taxon>Betaproteobacteria</taxon>
        <taxon>Burkholderiales</taxon>
        <taxon>Burkholderiaceae</taxon>
        <taxon>Caballeronia</taxon>
    </lineage>
</organism>